<dbReference type="HOGENOM" id="CLU_1737517_0_0_10"/>
<protein>
    <submittedName>
        <fullName evidence="1">Uncharacterized protein</fullName>
    </submittedName>
</protein>
<organism evidence="1 2">
    <name type="scientific">Cyclobacterium marinum (strain ATCC 25205 / DSM 745 / LMG 13164 / NCIMB 1802)</name>
    <name type="common">Flectobacillus marinus</name>
    <dbReference type="NCBI Taxonomy" id="880070"/>
    <lineage>
        <taxon>Bacteria</taxon>
        <taxon>Pseudomonadati</taxon>
        <taxon>Bacteroidota</taxon>
        <taxon>Cytophagia</taxon>
        <taxon>Cytophagales</taxon>
        <taxon>Cyclobacteriaceae</taxon>
        <taxon>Cyclobacterium</taxon>
    </lineage>
</organism>
<dbReference type="KEGG" id="cmr:Cycma_2092"/>
<dbReference type="STRING" id="880070.Cycma_2092"/>
<name>G0J2E7_CYCMS</name>
<dbReference type="AlphaFoldDB" id="G0J2E7"/>
<dbReference type="EMBL" id="CP002955">
    <property type="protein sequence ID" value="AEL25838.1"/>
    <property type="molecule type" value="Genomic_DNA"/>
</dbReference>
<keyword evidence="2" id="KW-1185">Reference proteome</keyword>
<sequence length="150" mass="17694">MELKRIDNIWHFFATQNQLFLKKEIDTRVLYVFKKNKIKLLHSFNPNFTAHSNLSIGPENFEMAVETYAASQKRFGLPAPVNLQQRIFFPKELLALSSRFSFVVEKDRFKNLRVTLEPFIPKTIKDTSSPINLICETLWSFRYFSNTIKN</sequence>
<evidence type="ECO:0000313" key="1">
    <source>
        <dbReference type="EMBL" id="AEL25838.1"/>
    </source>
</evidence>
<dbReference type="Proteomes" id="UP000001635">
    <property type="component" value="Chromosome"/>
</dbReference>
<gene>
    <name evidence="1" type="ordered locus">Cycma_2092</name>
</gene>
<proteinExistence type="predicted"/>
<evidence type="ECO:0000313" key="2">
    <source>
        <dbReference type="Proteomes" id="UP000001635"/>
    </source>
</evidence>
<reference evidence="2" key="1">
    <citation type="submission" date="2011-07" db="EMBL/GenBank/DDBJ databases">
        <title>The complete genome of Cyclobacterium marinum DSM 745.</title>
        <authorList>
            <person name="Lucas S."/>
            <person name="Han J."/>
            <person name="Lapidus A."/>
            <person name="Bruce D."/>
            <person name="Goodwin L."/>
            <person name="Pitluck S."/>
            <person name="Peters L."/>
            <person name="Kyrpides N."/>
            <person name="Mavromatis K."/>
            <person name="Ivanova N."/>
            <person name="Ovchinnikova G."/>
            <person name="Chertkov O."/>
            <person name="Detter J.C."/>
            <person name="Tapia R."/>
            <person name="Han C."/>
            <person name="Land M."/>
            <person name="Hauser L."/>
            <person name="Markowitz V."/>
            <person name="Cheng J.-F."/>
            <person name="Hugenholtz P."/>
            <person name="Woyke T."/>
            <person name="Wu D."/>
            <person name="Tindall B."/>
            <person name="Schuetze A."/>
            <person name="Brambilla E."/>
            <person name="Klenk H.-P."/>
            <person name="Eisen J.A."/>
        </authorList>
    </citation>
    <scope>NUCLEOTIDE SEQUENCE [LARGE SCALE GENOMIC DNA]</scope>
    <source>
        <strain evidence="2">ATCC 25205 / DSM 745 / LMG 13164 / NCIMB 1802</strain>
    </source>
</reference>
<dbReference type="OrthoDB" id="839034at2"/>
<dbReference type="RefSeq" id="WP_014020133.1">
    <property type="nucleotide sequence ID" value="NC_015914.1"/>
</dbReference>
<accession>G0J2E7</accession>